<dbReference type="AlphaFoldDB" id="A0A9J6FYR2"/>
<protein>
    <submittedName>
        <fullName evidence="2">Uncharacterized protein</fullName>
    </submittedName>
</protein>
<feature type="region of interest" description="Disordered" evidence="1">
    <location>
        <begin position="60"/>
        <end position="105"/>
    </location>
</feature>
<keyword evidence="3" id="KW-1185">Reference proteome</keyword>
<evidence type="ECO:0000313" key="3">
    <source>
        <dbReference type="Proteomes" id="UP000821853"/>
    </source>
</evidence>
<organism evidence="2 3">
    <name type="scientific">Haemaphysalis longicornis</name>
    <name type="common">Bush tick</name>
    <dbReference type="NCBI Taxonomy" id="44386"/>
    <lineage>
        <taxon>Eukaryota</taxon>
        <taxon>Metazoa</taxon>
        <taxon>Ecdysozoa</taxon>
        <taxon>Arthropoda</taxon>
        <taxon>Chelicerata</taxon>
        <taxon>Arachnida</taxon>
        <taxon>Acari</taxon>
        <taxon>Parasitiformes</taxon>
        <taxon>Ixodida</taxon>
        <taxon>Ixodoidea</taxon>
        <taxon>Ixodidae</taxon>
        <taxon>Haemaphysalinae</taxon>
        <taxon>Haemaphysalis</taxon>
    </lineage>
</organism>
<dbReference type="Proteomes" id="UP000821853">
    <property type="component" value="Chromosome 3"/>
</dbReference>
<feature type="region of interest" description="Disordered" evidence="1">
    <location>
        <begin position="1"/>
        <end position="25"/>
    </location>
</feature>
<comment type="caution">
    <text evidence="2">The sequence shown here is derived from an EMBL/GenBank/DDBJ whole genome shotgun (WGS) entry which is preliminary data.</text>
</comment>
<evidence type="ECO:0000313" key="2">
    <source>
        <dbReference type="EMBL" id="KAH9371254.1"/>
    </source>
</evidence>
<gene>
    <name evidence="2" type="ORF">HPB48_020702</name>
</gene>
<accession>A0A9J6FYR2</accession>
<dbReference type="EMBL" id="JABSTR010000005">
    <property type="protein sequence ID" value="KAH9371254.1"/>
    <property type="molecule type" value="Genomic_DNA"/>
</dbReference>
<name>A0A9J6FYR2_HAELO</name>
<dbReference type="VEuPathDB" id="VectorBase:HLOH_054061"/>
<sequence>MDDIDEDPELGFSRPQAPVGSIRAANSEPTLHVLLPTKGSARELPPLSIASELVMTSSPGRRQTLVMTTGMGDPRPIPSTASTQTFRCPSKRDSGMPFSWPNSLR</sequence>
<evidence type="ECO:0000256" key="1">
    <source>
        <dbReference type="SAM" id="MobiDB-lite"/>
    </source>
</evidence>
<proteinExistence type="predicted"/>
<reference evidence="2 3" key="1">
    <citation type="journal article" date="2020" name="Cell">
        <title>Large-Scale Comparative Analyses of Tick Genomes Elucidate Their Genetic Diversity and Vector Capacities.</title>
        <authorList>
            <consortium name="Tick Genome and Microbiome Consortium (TIGMIC)"/>
            <person name="Jia N."/>
            <person name="Wang J."/>
            <person name="Shi W."/>
            <person name="Du L."/>
            <person name="Sun Y."/>
            <person name="Zhan W."/>
            <person name="Jiang J.F."/>
            <person name="Wang Q."/>
            <person name="Zhang B."/>
            <person name="Ji P."/>
            <person name="Bell-Sakyi L."/>
            <person name="Cui X.M."/>
            <person name="Yuan T.T."/>
            <person name="Jiang B.G."/>
            <person name="Yang W.F."/>
            <person name="Lam T.T."/>
            <person name="Chang Q.C."/>
            <person name="Ding S.J."/>
            <person name="Wang X.J."/>
            <person name="Zhu J.G."/>
            <person name="Ruan X.D."/>
            <person name="Zhao L."/>
            <person name="Wei J.T."/>
            <person name="Ye R.Z."/>
            <person name="Que T.C."/>
            <person name="Du C.H."/>
            <person name="Zhou Y.H."/>
            <person name="Cheng J.X."/>
            <person name="Dai P.F."/>
            <person name="Guo W.B."/>
            <person name="Han X.H."/>
            <person name="Huang E.J."/>
            <person name="Li L.F."/>
            <person name="Wei W."/>
            <person name="Gao Y.C."/>
            <person name="Liu J.Z."/>
            <person name="Shao H.Z."/>
            <person name="Wang X."/>
            <person name="Wang C.C."/>
            <person name="Yang T.C."/>
            <person name="Huo Q.B."/>
            <person name="Li W."/>
            <person name="Chen H.Y."/>
            <person name="Chen S.E."/>
            <person name="Zhou L.G."/>
            <person name="Ni X.B."/>
            <person name="Tian J.H."/>
            <person name="Sheng Y."/>
            <person name="Liu T."/>
            <person name="Pan Y.S."/>
            <person name="Xia L.Y."/>
            <person name="Li J."/>
            <person name="Zhao F."/>
            <person name="Cao W.C."/>
        </authorList>
    </citation>
    <scope>NUCLEOTIDE SEQUENCE [LARGE SCALE GENOMIC DNA]</scope>
    <source>
        <strain evidence="2">HaeL-2018</strain>
    </source>
</reference>